<evidence type="ECO:0000256" key="3">
    <source>
        <dbReference type="ARBA" id="ARBA00022499"/>
    </source>
</evidence>
<feature type="compositionally biased region" description="Basic and acidic residues" evidence="14">
    <location>
        <begin position="378"/>
        <end position="394"/>
    </location>
</feature>
<evidence type="ECO:0000256" key="2">
    <source>
        <dbReference type="ARBA" id="ARBA00022481"/>
    </source>
</evidence>
<dbReference type="GO" id="GO:0005849">
    <property type="term" value="C:mRNA cleavage factor complex"/>
    <property type="evidence" value="ECO:0007669"/>
    <property type="project" value="TreeGrafter"/>
</dbReference>
<evidence type="ECO:0000256" key="10">
    <source>
        <dbReference type="ARBA" id="ARBA00057101"/>
    </source>
</evidence>
<dbReference type="GO" id="GO:0000993">
    <property type="term" value="F:RNA polymerase II complex binding"/>
    <property type="evidence" value="ECO:0007669"/>
    <property type="project" value="InterPro"/>
</dbReference>
<sequence>MDQPALLETDKRAKEIEQEYLSSLADLNVNSKPLINMLTILAEENLEYAQIIVSAVEKHLAKVEPDVKLPILYLVDSIVKNVGKQYQSLFSQVIVHMFCGVFETVNEKIREKMFGLRQTWNEVFPQSKLYAIDIKINSMDPGWPITAQLKPKIHVNPMFLKAAGPDATMQQQLKDKHRELLELQKRKLELELFATRRHIEEQEKQMQLRTASVAKEQPPPEVVRKVLENSGNIGIPPMMSVTGGGLLSTAIPPPGVVAKTRIAPVPQSMINMVKTRDPRLAKQQAVAQLVTPAHAGTGMAGAHTNLGAMSVPPPAIVPVLTMEAPNPVAPKVSVKDRLGARVRRLEPSGGGRSEAMEFEDNGRIKKHSSSSSSSSQKSRHDHDTKSRKDRKEHSSSSSSSSSKSGAARGKLSSTSRPGSGSGSEKRKQRTHSNSDGSPQDRKSPHSSPGKKKISSTTDKSNHHSSDGPAKAAEKSRSESKGSPTNAGKAQASRQARSSSTDSSKRQDHATSGEHHQQSVAGTEAQDIDLRFSFPEKRMKLDESLPEPDRRSVDADEKVPMGGRKASEVKNITSATDEEEAVSAMIAKDIDLRSIPLHLMPSKRVAQDLDIELSRAPKDVPVIRVVDDVGDSDEYSAGKKRSSTNKSDEPTAKKSKAEMLDALFGNEDVDLRKLPIGGTLLEAPTSMHSVEGQDASFPKLDNLLDAPRSPLHEKNGGNRMDIVRAKLSEASKNQEKDKLGRPLLYNKLPDDPIERRRSISSLAKPGDLDLRHLPPHHHAGGALEQDDEDSSMDSMNSNIKTIITQAQEQMDKGEITPEQYNILMKQVIQLNETQKIRQAQRIEHGKQQQQQQQQQHHPQQEPPIIRIDDNGSLSGEDDVIVTSVTPASGSTSVGGVVNDFRGKIHPLVDGGGGGPPLGKPFEMPFVGTGVVPLTSVPPPDIRSQRDPRRQRESKWNRVEPNANSSWPNRPGVPPPPVVGGPLAGVVPPVMVPGGIRTGPPMAAVPSPWEKAPFPVASGMPRYTAPPMLPPIGIVAGQGANGQSGPMLMPPAMAKINDSVRTINIDGIQREIRFYEETAVIFMSWDEPKEIGFQKGARMVVVDGRETFELGFNETYKSVSIDNKVYQMRLGAPTRELYIDDSWYECYFGDAPTSIFLDGKLRIFKIAGPAPQVKIGGNRNDLVAGKINMIVDAEYIIPVFLDCKVQTFEINGQAHTLQFADFLLTVVIDELPYPVDFGKLPKVYRLRGRDYYIRFTSLPNNVQPGNVYIRDMIRTPLYRDLRTPPKDPGALVPPPASSSNQPFAPAGLGVPPPALGGAFSGGGGGGGGINNNNHPAALGGPGSVPSHPPPTASNKTAGLDYLTSNAVGSSSVPGGGYRVEADEKAPPSTSSGGSNGANSSSSAGIPLLANINVEELYKKIVAAGIITKLGSNPATAGGATASSGEADGGRSLTAKNSKDDPTAAAGGKGKVGKESKPAVPAIDPVLLDKPETLKKRQSAIVHQLFSGMQCSSCGVRFPPEQTMKYSQHLDWHFRQNRRDRDSARKAHSRKWYYDVSDWIQYEEIEDLEEREKNWFETQQTEQGDPMKKGSSGGGGGGGLGGGGGAGAGDGGGDDSGPNGGGSPQPSCPAGSDEDDRQCHMCHEVFEQFYNEETEDWHLKCAIRVDGSTYHPLCYEDYKASLTMSETTLGNNTTTDGGVDGSLDESRKTDGSMETGDGDGDSEDGAGDGDESLGAAEEGEGSTRGTARKKATKLGKDGDVKEDDDDDDVIVLPAVEPVVEEILDDEVEEPNGGDTATEDATLPDELSATKSPIARQPEFQERQIDEDLFIQEPNIEVTDLDEIEDRPVSDTAHLTDAGDGSSSLSSLLRVKIKEEPKEDDEVDEEDALFEDVGTIESSLLEINDEQRSPRTDATNVEEGKFKGATLFCFYMYEDVIVEGSPSPATTETSNQMTVAPKPSLDGNVELQDAPQAAVLVPNRIRINITKSKATTAPNQGTGVGGGQGAANEGDTVGGGEGGGAIVNTNFNENSHGAEALTTDATEEGSRAGPSGMFDELSNDAVGSWGDEGDQNGINNLRTAAAAAVPAEVAFEETTNVAYEQKPALAGIEFNRCPRVTSGSEASGLCSIM</sequence>
<evidence type="ECO:0000256" key="14">
    <source>
        <dbReference type="SAM" id="MobiDB-lite"/>
    </source>
</evidence>
<proteinExistence type="predicted"/>
<comment type="subunit">
    <text evidence="11">Associates with the phosphorylated CTD domain of POLR2A /RNA polymerase II.</text>
</comment>
<feature type="compositionally biased region" description="Basic and acidic residues" evidence="14">
    <location>
        <begin position="941"/>
        <end position="956"/>
    </location>
</feature>
<feature type="compositionally biased region" description="Gly residues" evidence="14">
    <location>
        <begin position="1588"/>
        <end position="1620"/>
    </location>
</feature>
<keyword evidence="4" id="KW-0597">Phosphoprotein</keyword>
<dbReference type="InterPro" id="IPR002014">
    <property type="entry name" value="VHS_dom"/>
</dbReference>
<dbReference type="CDD" id="cd16982">
    <property type="entry name" value="CID_Pcf11"/>
    <property type="match status" value="1"/>
</dbReference>
<evidence type="ECO:0000256" key="12">
    <source>
        <dbReference type="ARBA" id="ARBA00068814"/>
    </source>
</evidence>
<feature type="compositionally biased region" description="Low complexity" evidence="14">
    <location>
        <begin position="1388"/>
        <end position="1400"/>
    </location>
</feature>
<evidence type="ECO:0000256" key="11">
    <source>
        <dbReference type="ARBA" id="ARBA00063659"/>
    </source>
</evidence>
<feature type="region of interest" description="Disordered" evidence="14">
    <location>
        <begin position="340"/>
        <end position="567"/>
    </location>
</feature>
<feature type="compositionally biased region" description="Acidic residues" evidence="14">
    <location>
        <begin position="1713"/>
        <end position="1728"/>
    </location>
</feature>
<evidence type="ECO:0000256" key="8">
    <source>
        <dbReference type="ARBA" id="ARBA00023054"/>
    </source>
</evidence>
<dbReference type="Gene3D" id="1.25.40.90">
    <property type="match status" value="1"/>
</dbReference>
<dbReference type="InterPro" id="IPR045154">
    <property type="entry name" value="PCF11-like"/>
</dbReference>
<evidence type="ECO:0000256" key="1">
    <source>
        <dbReference type="ARBA" id="ARBA00004123"/>
    </source>
</evidence>
<comment type="function">
    <text evidence="10">Component of pre-mRNA cleavage complex II, which promotes transcription termination by RNA polymerase II.</text>
</comment>
<feature type="region of interest" description="Disordered" evidence="14">
    <location>
        <begin position="1686"/>
        <end position="1798"/>
    </location>
</feature>
<feature type="compositionally biased region" description="Basic and acidic residues" evidence="14">
    <location>
        <begin position="527"/>
        <end position="558"/>
    </location>
</feature>
<dbReference type="GO" id="GO:0043130">
    <property type="term" value="F:ubiquitin binding"/>
    <property type="evidence" value="ECO:0007669"/>
    <property type="project" value="InterPro"/>
</dbReference>
<evidence type="ECO:0000256" key="13">
    <source>
        <dbReference type="ARBA" id="ARBA00083113"/>
    </source>
</evidence>
<dbReference type="PANTHER" id="PTHR15921:SF3">
    <property type="entry name" value="PRE-MRNA CLEAVAGE COMPLEX 2 PROTEIN PCF11"/>
    <property type="match status" value="1"/>
</dbReference>
<dbReference type="GO" id="GO:0035091">
    <property type="term" value="F:phosphatidylinositol binding"/>
    <property type="evidence" value="ECO:0007669"/>
    <property type="project" value="InterPro"/>
</dbReference>
<dbReference type="Pfam" id="PF04818">
    <property type="entry name" value="CID"/>
    <property type="match status" value="1"/>
</dbReference>
<keyword evidence="2" id="KW-0488">Methylation</keyword>
<dbReference type="GO" id="GO:0006369">
    <property type="term" value="P:termination of RNA polymerase II transcription"/>
    <property type="evidence" value="ECO:0007669"/>
    <property type="project" value="InterPro"/>
</dbReference>
<comment type="subcellular location">
    <subcellularLocation>
        <location evidence="1">Nucleus</location>
    </subcellularLocation>
</comment>
<feature type="compositionally biased region" description="Gly residues" evidence="14">
    <location>
        <begin position="1316"/>
        <end position="1327"/>
    </location>
</feature>
<dbReference type="InterPro" id="IPR057242">
    <property type="entry name" value="PCFS4-like"/>
</dbReference>
<feature type="compositionally biased region" description="Low complexity" evidence="14">
    <location>
        <begin position="1432"/>
        <end position="1443"/>
    </location>
</feature>
<dbReference type="FunFam" id="1.25.40.90:FF:000015">
    <property type="entry name" value="Pre-mRNA cleavage complex 2 protein Pcf11"/>
    <property type="match status" value="1"/>
</dbReference>
<evidence type="ECO:0000256" key="5">
    <source>
        <dbReference type="ARBA" id="ARBA00022664"/>
    </source>
</evidence>
<dbReference type="PROSITE" id="PS50179">
    <property type="entry name" value="VHS"/>
    <property type="match status" value="1"/>
</dbReference>
<feature type="compositionally biased region" description="Acidic residues" evidence="14">
    <location>
        <begin position="1775"/>
        <end position="1788"/>
    </location>
</feature>
<protein>
    <recommendedName>
        <fullName evidence="12">Pre-mRNA cleavage complex 2 protein Pcf11</fullName>
    </recommendedName>
    <alternativeName>
        <fullName evidence="13">Pre-mRNA cleavage complex II protein Pcf11</fullName>
    </alternativeName>
</protein>
<feature type="region of interest" description="Disordered" evidence="14">
    <location>
        <begin position="838"/>
        <end position="874"/>
    </location>
</feature>
<dbReference type="PANTHER" id="PTHR15921">
    <property type="entry name" value="PRE-MRNA CLEAVAGE COMPLEX II"/>
    <property type="match status" value="1"/>
</dbReference>
<dbReference type="PROSITE" id="PS51391">
    <property type="entry name" value="CID"/>
    <property type="match status" value="1"/>
</dbReference>
<feature type="compositionally biased region" description="Polar residues" evidence="14">
    <location>
        <begin position="1350"/>
        <end position="1370"/>
    </location>
</feature>
<accession>A0A182J2H4</accession>
<dbReference type="VEuPathDB" id="VectorBase:AATE010119"/>
<organism evidence="15">
    <name type="scientific">Anopheles atroparvus</name>
    <name type="common">European mosquito</name>
    <dbReference type="NCBI Taxonomy" id="41427"/>
    <lineage>
        <taxon>Eukaryota</taxon>
        <taxon>Metazoa</taxon>
        <taxon>Ecdysozoa</taxon>
        <taxon>Arthropoda</taxon>
        <taxon>Hexapoda</taxon>
        <taxon>Insecta</taxon>
        <taxon>Pterygota</taxon>
        <taxon>Neoptera</taxon>
        <taxon>Endopterygota</taxon>
        <taxon>Diptera</taxon>
        <taxon>Nematocera</taxon>
        <taxon>Culicoidea</taxon>
        <taxon>Culicidae</taxon>
        <taxon>Anophelinae</taxon>
        <taxon>Anopheles</taxon>
    </lineage>
</organism>
<evidence type="ECO:0000313" key="15">
    <source>
        <dbReference type="EnsemblMetazoa" id="AATE010119-PA.1"/>
    </source>
</evidence>
<feature type="region of interest" description="Disordered" evidence="14">
    <location>
        <begin position="1430"/>
        <end position="1475"/>
    </location>
</feature>
<keyword evidence="5" id="KW-0507">mRNA processing</keyword>
<dbReference type="InterPro" id="IPR048830">
    <property type="entry name" value="PCF11_helical"/>
</dbReference>
<reference evidence="15" key="1">
    <citation type="submission" date="2022-08" db="UniProtKB">
        <authorList>
            <consortium name="EnsemblMetazoa"/>
        </authorList>
    </citation>
    <scope>IDENTIFICATION</scope>
    <source>
        <strain evidence="15">EBRO</strain>
    </source>
</reference>
<dbReference type="STRING" id="41427.A0A182J2H4"/>
<evidence type="ECO:0000256" key="7">
    <source>
        <dbReference type="ARBA" id="ARBA00022990"/>
    </source>
</evidence>
<dbReference type="SMART" id="SM00582">
    <property type="entry name" value="RPR"/>
    <property type="match status" value="1"/>
</dbReference>
<keyword evidence="8" id="KW-0175">Coiled coil</keyword>
<feature type="compositionally biased region" description="Low complexity" evidence="14">
    <location>
        <begin position="488"/>
        <end position="501"/>
    </location>
</feature>
<keyword evidence="3" id="KW-1017">Isopeptide bond</keyword>
<dbReference type="InterPro" id="IPR006569">
    <property type="entry name" value="CID_dom"/>
</dbReference>
<feature type="compositionally biased region" description="Basic and acidic residues" evidence="14">
    <location>
        <begin position="502"/>
        <end position="516"/>
    </location>
</feature>
<feature type="compositionally biased region" description="Gly residues" evidence="14">
    <location>
        <begin position="2008"/>
        <end position="2017"/>
    </location>
</feature>
<feature type="region of interest" description="Disordered" evidence="14">
    <location>
        <begin position="2036"/>
        <end position="2066"/>
    </location>
</feature>
<dbReference type="GO" id="GO:0031124">
    <property type="term" value="P:mRNA 3'-end processing"/>
    <property type="evidence" value="ECO:0007669"/>
    <property type="project" value="InterPro"/>
</dbReference>
<feature type="compositionally biased region" description="Acidic residues" evidence="14">
    <location>
        <begin position="1757"/>
        <end position="1766"/>
    </location>
</feature>
<feature type="compositionally biased region" description="Low complexity" evidence="14">
    <location>
        <begin position="395"/>
        <end position="418"/>
    </location>
</feature>
<name>A0A182J2H4_ANOAO</name>
<keyword evidence="7" id="KW-0007">Acetylation</keyword>
<feature type="region of interest" description="Disordered" evidence="14">
    <location>
        <begin position="763"/>
        <end position="793"/>
    </location>
</feature>
<feature type="compositionally biased region" description="Low complexity" evidence="14">
    <location>
        <begin position="846"/>
        <end position="856"/>
    </location>
</feature>
<dbReference type="InterPro" id="IPR008942">
    <property type="entry name" value="ENTH_VHS"/>
</dbReference>
<dbReference type="GO" id="GO:0003729">
    <property type="term" value="F:mRNA binding"/>
    <property type="evidence" value="ECO:0007669"/>
    <property type="project" value="InterPro"/>
</dbReference>
<feature type="region of interest" description="Disordered" evidence="14">
    <location>
        <begin position="624"/>
        <end position="653"/>
    </location>
</feature>
<dbReference type="Pfam" id="PF23228">
    <property type="entry name" value="zf_PCFS4"/>
    <property type="match status" value="1"/>
</dbReference>
<dbReference type="Pfam" id="PF20845">
    <property type="entry name" value="Pcf11_helical"/>
    <property type="match status" value="1"/>
</dbReference>
<evidence type="ECO:0000256" key="6">
    <source>
        <dbReference type="ARBA" id="ARBA00022843"/>
    </source>
</evidence>
<evidence type="ECO:0000256" key="9">
    <source>
        <dbReference type="ARBA" id="ARBA00023242"/>
    </source>
</evidence>
<feature type="region of interest" description="Disordered" evidence="14">
    <location>
        <begin position="931"/>
        <end position="973"/>
    </location>
</feature>
<feature type="region of interest" description="Disordered" evidence="14">
    <location>
        <begin position="1984"/>
        <end position="2023"/>
    </location>
</feature>
<feature type="region of interest" description="Disordered" evidence="14">
    <location>
        <begin position="1278"/>
        <end position="1400"/>
    </location>
</feature>
<feature type="compositionally biased region" description="Basic and acidic residues" evidence="14">
    <location>
        <begin position="459"/>
        <end position="479"/>
    </location>
</feature>
<keyword evidence="9" id="KW-0539">Nucleus</keyword>
<feature type="region of interest" description="Disordered" evidence="14">
    <location>
        <begin position="1575"/>
        <end position="1633"/>
    </location>
</feature>
<dbReference type="EnsemblMetazoa" id="AATE010119-RA">
    <property type="protein sequence ID" value="AATE010119-PA.1"/>
    <property type="gene ID" value="AATE010119"/>
</dbReference>
<keyword evidence="6" id="KW-0832">Ubl conjugation</keyword>
<evidence type="ECO:0000256" key="4">
    <source>
        <dbReference type="ARBA" id="ARBA00022553"/>
    </source>
</evidence>
<dbReference type="SUPFAM" id="SSF48464">
    <property type="entry name" value="ENTH/VHS domain"/>
    <property type="match status" value="1"/>
</dbReference>
<dbReference type="GO" id="GO:0005737">
    <property type="term" value="C:cytoplasm"/>
    <property type="evidence" value="ECO:0007669"/>
    <property type="project" value="TreeGrafter"/>
</dbReference>
<dbReference type="InterPro" id="IPR047415">
    <property type="entry name" value="Pcf11_CID"/>
</dbReference>